<accession>A0ABD5RKH5</accession>
<name>A0ABD5RKH5_9EURY</name>
<protein>
    <submittedName>
        <fullName evidence="1">Uncharacterized protein</fullName>
    </submittedName>
</protein>
<dbReference type="Proteomes" id="UP001596099">
    <property type="component" value="Unassembled WGS sequence"/>
</dbReference>
<proteinExistence type="predicted"/>
<evidence type="ECO:0000313" key="1">
    <source>
        <dbReference type="EMBL" id="MFC5971156.1"/>
    </source>
</evidence>
<sequence>MCLYCTMGEGWSALLQYDEVYQTAVGGTSEATYGFHESYDELREQVGP</sequence>
<dbReference type="EMBL" id="JBHSQH010000001">
    <property type="protein sequence ID" value="MFC5971156.1"/>
    <property type="molecule type" value="Genomic_DNA"/>
</dbReference>
<evidence type="ECO:0000313" key="2">
    <source>
        <dbReference type="Proteomes" id="UP001596099"/>
    </source>
</evidence>
<comment type="caution">
    <text evidence="1">The sequence shown here is derived from an EMBL/GenBank/DDBJ whole genome shotgun (WGS) entry which is preliminary data.</text>
</comment>
<gene>
    <name evidence="1" type="ORF">ACFPYI_07400</name>
</gene>
<dbReference type="RefSeq" id="WP_247414065.1">
    <property type="nucleotide sequence ID" value="NZ_JALLGW010000001.1"/>
</dbReference>
<dbReference type="AlphaFoldDB" id="A0ABD5RKH5"/>
<reference evidence="1 2" key="1">
    <citation type="journal article" date="2019" name="Int. J. Syst. Evol. Microbiol.">
        <title>The Global Catalogue of Microorganisms (GCM) 10K type strain sequencing project: providing services to taxonomists for standard genome sequencing and annotation.</title>
        <authorList>
            <consortium name="The Broad Institute Genomics Platform"/>
            <consortium name="The Broad Institute Genome Sequencing Center for Infectious Disease"/>
            <person name="Wu L."/>
            <person name="Ma J."/>
        </authorList>
    </citation>
    <scope>NUCLEOTIDE SEQUENCE [LARGE SCALE GENOMIC DNA]</scope>
    <source>
        <strain evidence="1 2">CGMCC 1.12543</strain>
    </source>
</reference>
<organism evidence="1 2">
    <name type="scientific">Halomarina salina</name>
    <dbReference type="NCBI Taxonomy" id="1872699"/>
    <lineage>
        <taxon>Archaea</taxon>
        <taxon>Methanobacteriati</taxon>
        <taxon>Methanobacteriota</taxon>
        <taxon>Stenosarchaea group</taxon>
        <taxon>Halobacteria</taxon>
        <taxon>Halobacteriales</taxon>
        <taxon>Natronomonadaceae</taxon>
        <taxon>Halomarina</taxon>
    </lineage>
</organism>
<keyword evidence="2" id="KW-1185">Reference proteome</keyword>